<dbReference type="SUPFAM" id="SSF103473">
    <property type="entry name" value="MFS general substrate transporter"/>
    <property type="match status" value="1"/>
</dbReference>
<evidence type="ECO:0000256" key="2">
    <source>
        <dbReference type="ARBA" id="ARBA00022692"/>
    </source>
</evidence>
<proteinExistence type="predicted"/>
<evidence type="ECO:0000256" key="1">
    <source>
        <dbReference type="ARBA" id="ARBA00004141"/>
    </source>
</evidence>
<comment type="caution">
    <text evidence="7">The sequence shown here is derived from an EMBL/GenBank/DDBJ whole genome shotgun (WGS) entry which is preliminary data.</text>
</comment>
<evidence type="ECO:0000256" key="6">
    <source>
        <dbReference type="SAM" id="Phobius"/>
    </source>
</evidence>
<feature type="transmembrane region" description="Helical" evidence="6">
    <location>
        <begin position="491"/>
        <end position="516"/>
    </location>
</feature>
<keyword evidence="4 6" id="KW-0472">Membrane</keyword>
<feature type="transmembrane region" description="Helical" evidence="6">
    <location>
        <begin position="528"/>
        <end position="547"/>
    </location>
</feature>
<feature type="transmembrane region" description="Helical" evidence="6">
    <location>
        <begin position="193"/>
        <end position="215"/>
    </location>
</feature>
<dbReference type="InterPro" id="IPR011701">
    <property type="entry name" value="MFS"/>
</dbReference>
<feature type="region of interest" description="Disordered" evidence="5">
    <location>
        <begin position="1"/>
        <end position="25"/>
    </location>
</feature>
<dbReference type="Proteomes" id="UP001217918">
    <property type="component" value="Unassembled WGS sequence"/>
</dbReference>
<accession>A0AAD9I6G0</accession>
<sequence length="607" mass="66974">MGFPTPLPFPAFRTRPRTEAGDRPDCGASQIKHLTTVWPRAILSTMAIRHDVPSLAREDVPGTVDLRAQDGEETHYGQALFPAPSSDPNDPLQWPVFKKNMILFVCALYSFLGNSALLGPAVYIGIFVQSFGIDPNTAAGLINYPNLAFGFGSLILVPTYHKLGRRPVMLLSLIFYMGGLFAASQATTYPRLMAARVVHAFGSGICEALPVQLVNDIFFLHERGKKIGWYTCALCMGATGPLYAGYMLAAGWSYSLFFYIELAFAGVLSVLAFVFVEETRYDRRVLPPPSTLLYTSETFYAEDKEPKGKIDTYKHTASRHQPNCPHYAEGTRIVAFRTSSDTSADYPPRKSWAAQLKPWSPIDREAPFFLTMARAFTYLLVPSTVWVITTYGLYIGLCALAFNYVFPIKITAPPYNWSPNNAGLSSVASIVGYALALPLLPFVDRLAAYHTKRNGGIREAEMRLGILLPAMVIAPAGLIVFGMTAEHNLHWIGYFAGVAMTQWSAYFYFTVTLAYAVDSYTANLSEMLIIMNLGKQAISFGLGLDVLDWVLQNGYAKVMAGIFAIILLANNAMLLLFMLFGKRIRVATNGTWLARIHRGTAVAGESH</sequence>
<dbReference type="GO" id="GO:0022857">
    <property type="term" value="F:transmembrane transporter activity"/>
    <property type="evidence" value="ECO:0007669"/>
    <property type="project" value="InterPro"/>
</dbReference>
<feature type="transmembrane region" description="Helical" evidence="6">
    <location>
        <begin position="378"/>
        <end position="402"/>
    </location>
</feature>
<feature type="compositionally biased region" description="Basic and acidic residues" evidence="5">
    <location>
        <begin position="16"/>
        <end position="25"/>
    </location>
</feature>
<keyword evidence="8" id="KW-1185">Reference proteome</keyword>
<evidence type="ECO:0000313" key="7">
    <source>
        <dbReference type="EMBL" id="KAK2071514.1"/>
    </source>
</evidence>
<feature type="transmembrane region" description="Helical" evidence="6">
    <location>
        <begin position="227"/>
        <end position="250"/>
    </location>
</feature>
<feature type="transmembrane region" description="Helical" evidence="6">
    <location>
        <begin position="422"/>
        <end position="443"/>
    </location>
</feature>
<feature type="transmembrane region" description="Helical" evidence="6">
    <location>
        <begin position="168"/>
        <end position="187"/>
    </location>
</feature>
<evidence type="ECO:0000256" key="4">
    <source>
        <dbReference type="ARBA" id="ARBA00023136"/>
    </source>
</evidence>
<protein>
    <recommendedName>
        <fullName evidence="9">Major facilitator superfamily (MFS) profile domain-containing protein</fullName>
    </recommendedName>
</protein>
<feature type="transmembrane region" description="Helical" evidence="6">
    <location>
        <begin position="559"/>
        <end position="580"/>
    </location>
</feature>
<evidence type="ECO:0000256" key="5">
    <source>
        <dbReference type="SAM" id="MobiDB-lite"/>
    </source>
</evidence>
<feature type="transmembrane region" description="Helical" evidence="6">
    <location>
        <begin position="102"/>
        <end position="126"/>
    </location>
</feature>
<dbReference type="EMBL" id="JAQQPM010000005">
    <property type="protein sequence ID" value="KAK2071514.1"/>
    <property type="molecule type" value="Genomic_DNA"/>
</dbReference>
<dbReference type="InterPro" id="IPR036259">
    <property type="entry name" value="MFS_trans_sf"/>
</dbReference>
<reference evidence="7" key="1">
    <citation type="journal article" date="2023" name="Mol. Plant Microbe Interact.">
        <title>Elucidating the Obligate Nature and Biological Capacity of an Invasive Fungal Corn Pathogen.</title>
        <authorList>
            <person name="MacCready J.S."/>
            <person name="Roggenkamp E.M."/>
            <person name="Gdanetz K."/>
            <person name="Chilvers M.I."/>
        </authorList>
    </citation>
    <scope>NUCLEOTIDE SEQUENCE</scope>
    <source>
        <strain evidence="7">PM02</strain>
    </source>
</reference>
<dbReference type="PANTHER" id="PTHR23502">
    <property type="entry name" value="MAJOR FACILITATOR SUPERFAMILY"/>
    <property type="match status" value="1"/>
</dbReference>
<keyword evidence="3 6" id="KW-1133">Transmembrane helix</keyword>
<name>A0AAD9I6G0_9PEZI</name>
<gene>
    <name evidence="7" type="ORF">P8C59_005930</name>
</gene>
<organism evidence="7 8">
    <name type="scientific">Phyllachora maydis</name>
    <dbReference type="NCBI Taxonomy" id="1825666"/>
    <lineage>
        <taxon>Eukaryota</taxon>
        <taxon>Fungi</taxon>
        <taxon>Dikarya</taxon>
        <taxon>Ascomycota</taxon>
        <taxon>Pezizomycotina</taxon>
        <taxon>Sordariomycetes</taxon>
        <taxon>Sordariomycetidae</taxon>
        <taxon>Phyllachorales</taxon>
        <taxon>Phyllachoraceae</taxon>
        <taxon>Phyllachora</taxon>
    </lineage>
</organism>
<dbReference type="AlphaFoldDB" id="A0AAD9I6G0"/>
<feature type="transmembrane region" description="Helical" evidence="6">
    <location>
        <begin position="138"/>
        <end position="156"/>
    </location>
</feature>
<evidence type="ECO:0008006" key="9">
    <source>
        <dbReference type="Google" id="ProtNLM"/>
    </source>
</evidence>
<feature type="transmembrane region" description="Helical" evidence="6">
    <location>
        <begin position="256"/>
        <end position="276"/>
    </location>
</feature>
<dbReference type="PANTHER" id="PTHR23502:SF160">
    <property type="entry name" value="MAJOR FACILITATOR SUPERFAMILY (MFS) PROFILE DOMAIN-CONTAINING PROTEIN-RELATED"/>
    <property type="match status" value="1"/>
</dbReference>
<evidence type="ECO:0000313" key="8">
    <source>
        <dbReference type="Proteomes" id="UP001217918"/>
    </source>
</evidence>
<feature type="transmembrane region" description="Helical" evidence="6">
    <location>
        <begin position="464"/>
        <end position="485"/>
    </location>
</feature>
<dbReference type="Gene3D" id="1.20.1250.20">
    <property type="entry name" value="MFS general substrate transporter like domains"/>
    <property type="match status" value="1"/>
</dbReference>
<keyword evidence="2 6" id="KW-0812">Transmembrane</keyword>
<comment type="subcellular location">
    <subcellularLocation>
        <location evidence="1">Membrane</location>
        <topology evidence="1">Multi-pass membrane protein</topology>
    </subcellularLocation>
</comment>
<dbReference type="Pfam" id="PF07690">
    <property type="entry name" value="MFS_1"/>
    <property type="match status" value="1"/>
</dbReference>
<dbReference type="GO" id="GO:0005886">
    <property type="term" value="C:plasma membrane"/>
    <property type="evidence" value="ECO:0007669"/>
    <property type="project" value="TreeGrafter"/>
</dbReference>
<evidence type="ECO:0000256" key="3">
    <source>
        <dbReference type="ARBA" id="ARBA00022989"/>
    </source>
</evidence>